<feature type="transmembrane region" description="Helical" evidence="1">
    <location>
        <begin position="312"/>
        <end position="330"/>
    </location>
</feature>
<evidence type="ECO:0000313" key="4">
    <source>
        <dbReference type="EMBL" id="CAF3802066.1"/>
    </source>
</evidence>
<keyword evidence="1" id="KW-0812">Transmembrane</keyword>
<dbReference type="AlphaFoldDB" id="A0A814J519"/>
<reference evidence="2" key="1">
    <citation type="submission" date="2021-02" db="EMBL/GenBank/DDBJ databases">
        <authorList>
            <person name="Nowell W R."/>
        </authorList>
    </citation>
    <scope>NUCLEOTIDE SEQUENCE</scope>
</reference>
<feature type="transmembrane region" description="Helical" evidence="1">
    <location>
        <begin position="219"/>
        <end position="241"/>
    </location>
</feature>
<proteinExistence type="predicted"/>
<evidence type="ECO:0000313" key="6">
    <source>
        <dbReference type="Proteomes" id="UP000663829"/>
    </source>
</evidence>
<keyword evidence="1" id="KW-1133">Transmembrane helix</keyword>
<evidence type="ECO:0000313" key="5">
    <source>
        <dbReference type="EMBL" id="CAF3810989.1"/>
    </source>
</evidence>
<dbReference type="Proteomes" id="UP000681722">
    <property type="component" value="Unassembled WGS sequence"/>
</dbReference>
<evidence type="ECO:0000256" key="1">
    <source>
        <dbReference type="SAM" id="Phobius"/>
    </source>
</evidence>
<keyword evidence="6" id="KW-1185">Reference proteome</keyword>
<dbReference type="Proteomes" id="UP000663829">
    <property type="component" value="Unassembled WGS sequence"/>
</dbReference>
<feature type="transmembrane region" description="Helical" evidence="1">
    <location>
        <begin position="287"/>
        <end position="305"/>
    </location>
</feature>
<dbReference type="Proteomes" id="UP000682733">
    <property type="component" value="Unassembled WGS sequence"/>
</dbReference>
<name>A0A814J519_9BILA</name>
<comment type="caution">
    <text evidence="2">The sequence shown here is derived from an EMBL/GenBank/DDBJ whole genome shotgun (WGS) entry which is preliminary data.</text>
</comment>
<dbReference type="Proteomes" id="UP000677228">
    <property type="component" value="Unassembled WGS sequence"/>
</dbReference>
<dbReference type="OrthoDB" id="10053152at2759"/>
<feature type="transmembrane region" description="Helical" evidence="1">
    <location>
        <begin position="145"/>
        <end position="164"/>
    </location>
</feature>
<protein>
    <recommendedName>
        <fullName evidence="7">Dolichol kinase</fullName>
    </recommendedName>
</protein>
<feature type="transmembrane region" description="Helical" evidence="1">
    <location>
        <begin position="117"/>
        <end position="139"/>
    </location>
</feature>
<dbReference type="EMBL" id="CAJOBC010003822">
    <property type="protein sequence ID" value="CAF3802066.1"/>
    <property type="molecule type" value="Genomic_DNA"/>
</dbReference>
<evidence type="ECO:0008006" key="7">
    <source>
        <dbReference type="Google" id="ProtNLM"/>
    </source>
</evidence>
<feature type="transmembrane region" description="Helical" evidence="1">
    <location>
        <begin position="73"/>
        <end position="96"/>
    </location>
</feature>
<organism evidence="2 6">
    <name type="scientific">Didymodactylos carnosus</name>
    <dbReference type="NCBI Taxonomy" id="1234261"/>
    <lineage>
        <taxon>Eukaryota</taxon>
        <taxon>Metazoa</taxon>
        <taxon>Spiralia</taxon>
        <taxon>Gnathifera</taxon>
        <taxon>Rotifera</taxon>
        <taxon>Eurotatoria</taxon>
        <taxon>Bdelloidea</taxon>
        <taxon>Philodinida</taxon>
        <taxon>Philodinidae</taxon>
        <taxon>Didymodactylos</taxon>
    </lineage>
</organism>
<keyword evidence="1" id="KW-0472">Membrane</keyword>
<feature type="transmembrane region" description="Helical" evidence="1">
    <location>
        <begin position="185"/>
        <end position="207"/>
    </location>
</feature>
<feature type="transmembrane region" description="Helical" evidence="1">
    <location>
        <begin position="37"/>
        <end position="61"/>
    </location>
</feature>
<evidence type="ECO:0000313" key="3">
    <source>
        <dbReference type="EMBL" id="CAF1042882.1"/>
    </source>
</evidence>
<sequence>MELLIEHEQILPTAPREIFEGESAGDYKRKWTSTFDLVFLIIMILILISNCVITSLIIPQLWKEWKFWLKQMIIFSIMSVALFIGGLICGHFCNIDKNGYIVTNKSSRFKVNYTRKLQHFVAHLLPVTFSGVLQTQIIIPETLNLAWSYWFVLLVFLLLIKPIRERIRFMMLQFHSLDRPEDRPHTLFWIVVGNKLPGVLLTVFFRWLYPFTGQQRDLAYIFIFITSIGDGLAEPVGIYFGKHRYKTRGLCNNTLYERSYEGSACVFISSIVFTSTFWYAFTLPTQFWIAIIILPILMSFAEALSPHSCDTPFLHSVGGLTLFIISHINIQWI</sequence>
<accession>A0A814J519</accession>
<dbReference type="EMBL" id="CAJNOQ010003822">
    <property type="protein sequence ID" value="CAF1031286.1"/>
    <property type="molecule type" value="Genomic_DNA"/>
</dbReference>
<gene>
    <name evidence="2" type="ORF">GPM918_LOCUS15292</name>
    <name evidence="3" type="ORF">OVA965_LOCUS16573</name>
    <name evidence="4" type="ORF">SRO942_LOCUS15292</name>
    <name evidence="5" type="ORF">TMI583_LOCUS16583</name>
</gene>
<evidence type="ECO:0000313" key="2">
    <source>
        <dbReference type="EMBL" id="CAF1031286.1"/>
    </source>
</evidence>
<dbReference type="EMBL" id="CAJOBA010007741">
    <property type="protein sequence ID" value="CAF3810989.1"/>
    <property type="molecule type" value="Genomic_DNA"/>
</dbReference>
<dbReference type="EMBL" id="CAJNOK010007729">
    <property type="protein sequence ID" value="CAF1042882.1"/>
    <property type="molecule type" value="Genomic_DNA"/>
</dbReference>